<feature type="domain" description="Myotubularin phosphatase" evidence="2">
    <location>
        <begin position="124"/>
        <end position="499"/>
    </location>
</feature>
<dbReference type="SUPFAM" id="SSF50729">
    <property type="entry name" value="PH domain-like"/>
    <property type="match status" value="1"/>
</dbReference>
<dbReference type="InterPro" id="IPR029021">
    <property type="entry name" value="Prot-tyrosine_phosphatase-like"/>
</dbReference>
<comment type="similarity">
    <text evidence="1">Belongs to the protein-tyrosine phosphatase family. Non-receptor class myotubularin subfamily.</text>
</comment>
<dbReference type="Pfam" id="PF21098">
    <property type="entry name" value="PH-GRAM_MTMR6-like"/>
    <property type="match status" value="1"/>
</dbReference>
<dbReference type="GO" id="GO:0019903">
    <property type="term" value="F:protein phosphatase binding"/>
    <property type="evidence" value="ECO:0007669"/>
    <property type="project" value="TreeGrafter"/>
</dbReference>
<dbReference type="CDD" id="cd13211">
    <property type="entry name" value="PH-GRAM_MTMR9"/>
    <property type="match status" value="1"/>
</dbReference>
<dbReference type="InterPro" id="IPR011993">
    <property type="entry name" value="PH-like_dom_sf"/>
</dbReference>
<evidence type="ECO:0000313" key="4">
    <source>
        <dbReference type="Proteomes" id="UP001152622"/>
    </source>
</evidence>
<dbReference type="InterPro" id="IPR030564">
    <property type="entry name" value="Myotubularin"/>
</dbReference>
<evidence type="ECO:0000259" key="2">
    <source>
        <dbReference type="PROSITE" id="PS51339"/>
    </source>
</evidence>
<dbReference type="PANTHER" id="PTHR10807">
    <property type="entry name" value="MYOTUBULARIN-RELATED"/>
    <property type="match status" value="1"/>
</dbReference>
<reference evidence="3" key="1">
    <citation type="journal article" date="2023" name="Science">
        <title>Genome structures resolve the early diversification of teleost fishes.</title>
        <authorList>
            <person name="Parey E."/>
            <person name="Louis A."/>
            <person name="Montfort J."/>
            <person name="Bouchez O."/>
            <person name="Roques C."/>
            <person name="Iampietro C."/>
            <person name="Lluch J."/>
            <person name="Castinel A."/>
            <person name="Donnadieu C."/>
            <person name="Desvignes T."/>
            <person name="Floi Bucao C."/>
            <person name="Jouanno E."/>
            <person name="Wen M."/>
            <person name="Mejri S."/>
            <person name="Dirks R."/>
            <person name="Jansen H."/>
            <person name="Henkel C."/>
            <person name="Chen W.J."/>
            <person name="Zahm M."/>
            <person name="Cabau C."/>
            <person name="Klopp C."/>
            <person name="Thompson A.W."/>
            <person name="Robinson-Rechavi M."/>
            <person name="Braasch I."/>
            <person name="Lecointre G."/>
            <person name="Bobe J."/>
            <person name="Postlethwait J.H."/>
            <person name="Berthelot C."/>
            <person name="Roest Crollius H."/>
            <person name="Guiguen Y."/>
        </authorList>
    </citation>
    <scope>NUCLEOTIDE SEQUENCE</scope>
    <source>
        <strain evidence="3">WJC10195</strain>
    </source>
</reference>
<organism evidence="3 4">
    <name type="scientific">Synaphobranchus kaupii</name>
    <name type="common">Kaup's arrowtooth eel</name>
    <dbReference type="NCBI Taxonomy" id="118154"/>
    <lineage>
        <taxon>Eukaryota</taxon>
        <taxon>Metazoa</taxon>
        <taxon>Chordata</taxon>
        <taxon>Craniata</taxon>
        <taxon>Vertebrata</taxon>
        <taxon>Euteleostomi</taxon>
        <taxon>Actinopterygii</taxon>
        <taxon>Neopterygii</taxon>
        <taxon>Teleostei</taxon>
        <taxon>Anguilliformes</taxon>
        <taxon>Synaphobranchidae</taxon>
        <taxon>Synaphobranchus</taxon>
    </lineage>
</organism>
<dbReference type="AlphaFoldDB" id="A0A9Q1IA94"/>
<sequence>MEFSEHIKTANIENVVLSRPFHPPMTGTLCVTGHHLLLSGRDGDSSAQLLLLLRNIDAIEKRTTGSSGTITIKCKDLCVFQLDIPGMEECLNIASSIEALSSLETVTEMYPFFHRPASLNLQGRWGLSSPQEDFVHIQALSDRWRLSQVNRDYSVCPSYPTALIVPRRVDDETLAKAAKFRQGGRFPVLSYYHRKNGKVIMRSSQPLTGANRKRCKEDELLLQAVVDGSRLCYVIDARSTQLAQQARMTGGGFESKSNYTSWKRLHRNMERGKVLQESLIKLAEACSDQSHNMDRWLSKLENSKWLSHVNAALSTAGLVAECVEREGCSVLVHGSDGTDTTLLLTTLTQLILEPHSRTLTGFLALLEREWVQAGHPFQQRCAHSAYSHARLRHEAPSFLLLLDCVWQLGLQFPLAMEFGEPLLLQLAQDAYASNFGTFLCNSDKDRCALGVKQNTHCLFQFLSSARERARFTNPLFQPTELAIWPSVQPQSLQLWRGLFFRWTQDTQYLEEAREEIRNLVTQSRGRGCGRSAVPMETDDSVPSSWVVDC</sequence>
<dbReference type="OrthoDB" id="271628at2759"/>
<dbReference type="PANTHER" id="PTHR10807:SF52">
    <property type="entry name" value="MYOTUBULARIN PHOSPHATASE DOMAIN-CONTAINING PROTEIN"/>
    <property type="match status" value="1"/>
</dbReference>
<evidence type="ECO:0000256" key="1">
    <source>
        <dbReference type="ARBA" id="ARBA00007471"/>
    </source>
</evidence>
<dbReference type="GO" id="GO:0046856">
    <property type="term" value="P:phosphatidylinositol dephosphorylation"/>
    <property type="evidence" value="ECO:0007669"/>
    <property type="project" value="TreeGrafter"/>
</dbReference>
<comment type="caution">
    <text evidence="3">The sequence shown here is derived from an EMBL/GenBank/DDBJ whole genome shotgun (WGS) entry which is preliminary data.</text>
</comment>
<name>A0A9Q1IA94_SYNKA</name>
<dbReference type="Proteomes" id="UP001152622">
    <property type="component" value="Chromosome 24"/>
</dbReference>
<proteinExistence type="inferred from homology"/>
<protein>
    <recommendedName>
        <fullName evidence="2">Myotubularin phosphatase domain-containing protein</fullName>
    </recommendedName>
</protein>
<dbReference type="Gene3D" id="2.30.29.30">
    <property type="entry name" value="Pleckstrin-homology domain (PH domain)/Phosphotyrosine-binding domain (PTB)"/>
    <property type="match status" value="1"/>
</dbReference>
<keyword evidence="4" id="KW-1185">Reference proteome</keyword>
<dbReference type="InterPro" id="IPR048994">
    <property type="entry name" value="PH-GRAM_MTMR6-9"/>
</dbReference>
<gene>
    <name evidence="3" type="ORF">SKAU_G00420010</name>
</gene>
<evidence type="ECO:0000313" key="3">
    <source>
        <dbReference type="EMBL" id="KAJ8333105.1"/>
    </source>
</evidence>
<dbReference type="CDD" id="cd14536">
    <property type="entry name" value="PTP-MTMR9"/>
    <property type="match status" value="1"/>
</dbReference>
<dbReference type="GO" id="GO:0010507">
    <property type="term" value="P:negative regulation of autophagy"/>
    <property type="evidence" value="ECO:0007669"/>
    <property type="project" value="TreeGrafter"/>
</dbReference>
<dbReference type="GO" id="GO:0005737">
    <property type="term" value="C:cytoplasm"/>
    <property type="evidence" value="ECO:0007669"/>
    <property type="project" value="TreeGrafter"/>
</dbReference>
<dbReference type="SUPFAM" id="SSF52799">
    <property type="entry name" value="(Phosphotyrosine protein) phosphatases II"/>
    <property type="match status" value="1"/>
</dbReference>
<dbReference type="Pfam" id="PF06602">
    <property type="entry name" value="Myotub-related"/>
    <property type="match status" value="1"/>
</dbReference>
<dbReference type="InterPro" id="IPR010569">
    <property type="entry name" value="Myotubularin-like_Pase_dom"/>
</dbReference>
<dbReference type="EMBL" id="JAINUF010000024">
    <property type="protein sequence ID" value="KAJ8333105.1"/>
    <property type="molecule type" value="Genomic_DNA"/>
</dbReference>
<accession>A0A9Q1IA94</accession>
<dbReference type="PROSITE" id="PS51339">
    <property type="entry name" value="PPASE_MYOTUBULARIN"/>
    <property type="match status" value="1"/>
</dbReference>